<feature type="signal peptide" evidence="1">
    <location>
        <begin position="1"/>
        <end position="20"/>
    </location>
</feature>
<protein>
    <submittedName>
        <fullName evidence="2">Uncharacterized protein</fullName>
    </submittedName>
</protein>
<proteinExistence type="predicted"/>
<gene>
    <name evidence="2" type="ORF">MR241_03740</name>
</gene>
<reference evidence="2 3" key="1">
    <citation type="submission" date="2022-03" db="EMBL/GenBank/DDBJ databases">
        <title>Metagenome-assembled genomes from swine fecal metagenomes.</title>
        <authorList>
            <person name="Holman D.B."/>
            <person name="Kommadath A."/>
        </authorList>
    </citation>
    <scope>NUCLEOTIDE SEQUENCE [LARGE SCALE GENOMIC DNA]</scope>
    <source>
        <strain evidence="2">SUG147</strain>
    </source>
</reference>
<dbReference type="EMBL" id="JALEMU010000060">
    <property type="protein sequence ID" value="MCI5755388.1"/>
    <property type="molecule type" value="Genomic_DNA"/>
</dbReference>
<keyword evidence="1" id="KW-0732">Signal</keyword>
<name>A0AAE3K463_9BACT</name>
<accession>A0AAE3K463</accession>
<evidence type="ECO:0000256" key="1">
    <source>
        <dbReference type="SAM" id="SignalP"/>
    </source>
</evidence>
<feature type="chain" id="PRO_5042270303" evidence="1">
    <location>
        <begin position="21"/>
        <end position="341"/>
    </location>
</feature>
<evidence type="ECO:0000313" key="2">
    <source>
        <dbReference type="EMBL" id="MCI5755388.1"/>
    </source>
</evidence>
<evidence type="ECO:0000313" key="3">
    <source>
        <dbReference type="Proteomes" id="UP001139365"/>
    </source>
</evidence>
<sequence>MKKVSFRLFVAMLFAVLFLASCGCEHEWQPADCRNPAICKKCGAAHGEPDAGKHEAVKDAAVAPTCTADGKAEGEHCSRCGKVLVPQEKIPAAGHEPVNFEAVQPTCAAEGRSAGSECAKCGAVLEGGETIAKLPHTEVVDPAVEESCETFGKTEGKHCSVCGEVIVRQENINPRHTYDNGACVRCGTISGDVPWTFKNYVDEFGNADGTYLAYETFDGEYVGYLDDDGICAARIIVDKGRVSIAVYRKLFNEFEIVKGYSGQKYTVSVLDSNGKKHTFSGEVSRLLDRIEIVSNRNKFFSLLKSGKEITVCIYRERSISYEQFLFTVKTYGFKPMYEKLK</sequence>
<organism evidence="2 3">
    <name type="scientific">Candidatus Colimorpha enterica</name>
    <dbReference type="NCBI Taxonomy" id="3083063"/>
    <lineage>
        <taxon>Bacteria</taxon>
        <taxon>Pseudomonadati</taxon>
        <taxon>Bacteroidota</taxon>
        <taxon>Bacteroidia</taxon>
        <taxon>Bacteroidales</taxon>
        <taxon>Candidatus Colimorpha</taxon>
    </lineage>
</organism>
<dbReference type="Gene3D" id="1.20.50.40">
    <property type="match status" value="1"/>
</dbReference>
<comment type="caution">
    <text evidence="2">The sequence shown here is derived from an EMBL/GenBank/DDBJ whole genome shotgun (WGS) entry which is preliminary data.</text>
</comment>
<dbReference type="Proteomes" id="UP001139365">
    <property type="component" value="Unassembled WGS sequence"/>
</dbReference>
<dbReference type="AlphaFoldDB" id="A0AAE3K463"/>
<dbReference type="PROSITE" id="PS51257">
    <property type="entry name" value="PROKAR_LIPOPROTEIN"/>
    <property type="match status" value="1"/>
</dbReference>